<reference evidence="3" key="1">
    <citation type="journal article" date="2023" name="Commun. Biol.">
        <title>Genome analysis of Parmales, the sister group of diatoms, reveals the evolutionary specialization of diatoms from phago-mixotrophs to photoautotrophs.</title>
        <authorList>
            <person name="Ban H."/>
            <person name="Sato S."/>
            <person name="Yoshikawa S."/>
            <person name="Yamada K."/>
            <person name="Nakamura Y."/>
            <person name="Ichinomiya M."/>
            <person name="Sato N."/>
            <person name="Blanc-Mathieu R."/>
            <person name="Endo H."/>
            <person name="Kuwata A."/>
            <person name="Ogata H."/>
        </authorList>
    </citation>
    <scope>NUCLEOTIDE SEQUENCE [LARGE SCALE GENOMIC DNA]</scope>
</reference>
<keyword evidence="1" id="KW-0472">Membrane</keyword>
<keyword evidence="3" id="KW-1185">Reference proteome</keyword>
<name>A0A9W7G1L5_9STRA</name>
<dbReference type="AlphaFoldDB" id="A0A9W7G1L5"/>
<comment type="caution">
    <text evidence="2">The sequence shown here is derived from an EMBL/GenBank/DDBJ whole genome shotgun (WGS) entry which is preliminary data.</text>
</comment>
<dbReference type="EMBL" id="BRYA01000653">
    <property type="protein sequence ID" value="GMI27918.1"/>
    <property type="molecule type" value="Genomic_DNA"/>
</dbReference>
<protein>
    <submittedName>
        <fullName evidence="2">Uncharacterized protein</fullName>
    </submittedName>
</protein>
<dbReference type="OrthoDB" id="192574at2759"/>
<feature type="transmembrane region" description="Helical" evidence="1">
    <location>
        <begin position="321"/>
        <end position="343"/>
    </location>
</feature>
<dbReference type="Proteomes" id="UP001165065">
    <property type="component" value="Unassembled WGS sequence"/>
</dbReference>
<feature type="transmembrane region" description="Helical" evidence="1">
    <location>
        <begin position="31"/>
        <end position="53"/>
    </location>
</feature>
<keyword evidence="1" id="KW-1133">Transmembrane helix</keyword>
<gene>
    <name evidence="2" type="ORF">TrCOL_g6623</name>
</gene>
<keyword evidence="1" id="KW-0812">Transmembrane</keyword>
<evidence type="ECO:0000313" key="2">
    <source>
        <dbReference type="EMBL" id="GMI27918.1"/>
    </source>
</evidence>
<sequence>MGCLSAFNPLTWGDALRPAPKIDDEKRKSRAFLFIAALLIIVSLITCAFVYYLQNPGTKTTTVKNLTVEKAQDLFDKENEGTIMQLDCKCAKSFTENHPGLVDVYGSSCLEEAPIYNRCIKSIPSAANAYLAANCQINSCDCEINQNFAVAMCRSFVKVLSANYNAEKMRVSSLISKEMFSENAIETYTDMCMANLELQLDTIEVMGYGLNELRFSDTSLEPDIENYAKIAQEKYANFVEDNEEIICPSWSYNDATDEESHPLFDSSVEQTNLDLQWDNSANIINTALGGDEAKKGHYQSCNPTQCEFVEDESINDIALKVLALASPIFSTVMSCFIVVYGFLDNHWSDREHEMIDTLGKKSLTNNPVIGDNSL</sequence>
<accession>A0A9W7G1L5</accession>
<organism evidence="2 3">
    <name type="scientific">Triparma columacea</name>
    <dbReference type="NCBI Taxonomy" id="722753"/>
    <lineage>
        <taxon>Eukaryota</taxon>
        <taxon>Sar</taxon>
        <taxon>Stramenopiles</taxon>
        <taxon>Ochrophyta</taxon>
        <taxon>Bolidophyceae</taxon>
        <taxon>Parmales</taxon>
        <taxon>Triparmaceae</taxon>
        <taxon>Triparma</taxon>
    </lineage>
</organism>
<evidence type="ECO:0000256" key="1">
    <source>
        <dbReference type="SAM" id="Phobius"/>
    </source>
</evidence>
<evidence type="ECO:0000313" key="3">
    <source>
        <dbReference type="Proteomes" id="UP001165065"/>
    </source>
</evidence>
<proteinExistence type="predicted"/>